<keyword evidence="4" id="KW-0539">Nucleus</keyword>
<dbReference type="SMART" id="SM00382">
    <property type="entry name" value="AAA"/>
    <property type="match status" value="1"/>
</dbReference>
<evidence type="ECO:0000256" key="2">
    <source>
        <dbReference type="ARBA" id="ARBA00005378"/>
    </source>
</evidence>
<dbReference type="Pfam" id="PF22534">
    <property type="entry name" value="RFC_C"/>
    <property type="match status" value="1"/>
</dbReference>
<dbReference type="PANTHER" id="PTHR11669:SF1">
    <property type="entry name" value="REPLICATION FACTOR C SUBUNIT 3"/>
    <property type="match status" value="1"/>
</dbReference>
<dbReference type="GO" id="GO:0005663">
    <property type="term" value="C:DNA replication factor C complex"/>
    <property type="evidence" value="ECO:0007669"/>
    <property type="project" value="TreeGrafter"/>
</dbReference>
<dbReference type="Gene3D" id="3.40.50.300">
    <property type="entry name" value="P-loop containing nucleotide triphosphate hydrolases"/>
    <property type="match status" value="1"/>
</dbReference>
<comment type="similarity">
    <text evidence="2">Belongs to the activator 1 small subunits family.</text>
</comment>
<evidence type="ECO:0000259" key="5">
    <source>
        <dbReference type="SMART" id="SM00382"/>
    </source>
</evidence>
<dbReference type="FunFam" id="1.20.272.10:FF:000002">
    <property type="entry name" value="Replication factor C subunit 3"/>
    <property type="match status" value="1"/>
</dbReference>
<dbReference type="GO" id="GO:0003677">
    <property type="term" value="F:DNA binding"/>
    <property type="evidence" value="ECO:0007669"/>
    <property type="project" value="InterPro"/>
</dbReference>
<dbReference type="CDD" id="cd00009">
    <property type="entry name" value="AAA"/>
    <property type="match status" value="1"/>
</dbReference>
<keyword evidence="3" id="KW-0235">DNA replication</keyword>
<accession>A0A7S1EFR0</accession>
<reference evidence="6" key="1">
    <citation type="submission" date="2021-01" db="EMBL/GenBank/DDBJ databases">
        <authorList>
            <person name="Corre E."/>
            <person name="Pelletier E."/>
            <person name="Niang G."/>
            <person name="Scheremetjew M."/>
            <person name="Finn R."/>
            <person name="Kale V."/>
            <person name="Holt S."/>
            <person name="Cochrane G."/>
            <person name="Meng A."/>
            <person name="Brown T."/>
            <person name="Cohen L."/>
        </authorList>
    </citation>
    <scope>NUCLEOTIDE SEQUENCE</scope>
    <source>
        <strain evidence="6">CCMP644</strain>
    </source>
</reference>
<evidence type="ECO:0000313" key="6">
    <source>
        <dbReference type="EMBL" id="CAD8972813.1"/>
    </source>
</evidence>
<evidence type="ECO:0000256" key="3">
    <source>
        <dbReference type="ARBA" id="ARBA00022705"/>
    </source>
</evidence>
<evidence type="ECO:0000256" key="1">
    <source>
        <dbReference type="ARBA" id="ARBA00004123"/>
    </source>
</evidence>
<dbReference type="GO" id="GO:0006281">
    <property type="term" value="P:DNA repair"/>
    <property type="evidence" value="ECO:0007669"/>
    <property type="project" value="UniProtKB-ARBA"/>
</dbReference>
<dbReference type="GO" id="GO:0005634">
    <property type="term" value="C:nucleus"/>
    <property type="evidence" value="ECO:0007669"/>
    <property type="project" value="UniProtKB-SubCell"/>
</dbReference>
<comment type="subcellular location">
    <subcellularLocation>
        <location evidence="1">Nucleus</location>
    </subcellularLocation>
</comment>
<dbReference type="FunFam" id="1.10.8.60:FF:000030">
    <property type="entry name" value="replication factor C subunit 3"/>
    <property type="match status" value="1"/>
</dbReference>
<dbReference type="Gene3D" id="1.20.272.10">
    <property type="match status" value="1"/>
</dbReference>
<dbReference type="Pfam" id="PF21960">
    <property type="entry name" value="RCF1-5-like_lid"/>
    <property type="match status" value="1"/>
</dbReference>
<dbReference type="SUPFAM" id="SSF48019">
    <property type="entry name" value="post-AAA+ oligomerization domain-like"/>
    <property type="match status" value="1"/>
</dbReference>
<dbReference type="GO" id="GO:0003689">
    <property type="term" value="F:DNA clamp loader activity"/>
    <property type="evidence" value="ECO:0007669"/>
    <property type="project" value="TreeGrafter"/>
</dbReference>
<feature type="domain" description="AAA+ ATPase" evidence="5">
    <location>
        <begin position="36"/>
        <end position="192"/>
    </location>
</feature>
<dbReference type="InterPro" id="IPR027417">
    <property type="entry name" value="P-loop_NTPase"/>
</dbReference>
<dbReference type="FunFam" id="3.40.50.300:FF:000136">
    <property type="entry name" value="Replication factor C subunit 5"/>
    <property type="match status" value="1"/>
</dbReference>
<organism evidence="6">
    <name type="scientific">Hemiselmis andersenii</name>
    <name type="common">Cryptophyte alga</name>
    <dbReference type="NCBI Taxonomy" id="464988"/>
    <lineage>
        <taxon>Eukaryota</taxon>
        <taxon>Cryptophyceae</taxon>
        <taxon>Cryptomonadales</taxon>
        <taxon>Hemiselmidaceae</taxon>
        <taxon>Hemiselmis</taxon>
    </lineage>
</organism>
<sequence>MLWVDKHRPTQLDKLDFHPELTQQLKRMTSEEAVGNMSHLLFYGPSGAGKKTRVMALLREIYGPGVEKMKVEVRNFKFKSNNVELTFIGSNYHIELNPSDVGPYRDREVAQEVIKEIAQSHAPSTAAGGLFKVIVLNEVDKMSRDAQAALRRTMEKYTSSCRFVLVCNNACKVIEPVRSRCIAIRVPAPAKGDVKKVLQAVCNKERTPLPEGLAERVAVAANRNMRRALLMVEACKVKQSNLSEDQEVEVADWERFVGIIANNVLEEQTPQRLLQVRAQVYELLSACIPPEMVMQRLTMELLKKLDDSLKPEVLLCAAFYEHRLNLGSKPIFHIEAFVAKVMAAYKKWSIEFMEMMDD</sequence>
<dbReference type="GO" id="GO:0006271">
    <property type="term" value="P:DNA strand elongation involved in DNA replication"/>
    <property type="evidence" value="ECO:0007669"/>
    <property type="project" value="UniProtKB-ARBA"/>
</dbReference>
<dbReference type="Gene3D" id="1.10.8.60">
    <property type="match status" value="1"/>
</dbReference>
<protein>
    <recommendedName>
        <fullName evidence="5">AAA+ ATPase domain-containing protein</fullName>
    </recommendedName>
</protein>
<name>A0A7S1EFR0_HEMAN</name>
<dbReference type="InterPro" id="IPR008921">
    <property type="entry name" value="DNA_pol3_clamp-load_cplx_C"/>
</dbReference>
<dbReference type="AlphaFoldDB" id="A0A7S1EFR0"/>
<dbReference type="InterPro" id="IPR050238">
    <property type="entry name" value="DNA_Rep/Repair_Clamp_Loader"/>
</dbReference>
<proteinExistence type="inferred from homology"/>
<dbReference type="EMBL" id="HBFX01039597">
    <property type="protein sequence ID" value="CAD8972813.1"/>
    <property type="molecule type" value="Transcribed_RNA"/>
</dbReference>
<dbReference type="Pfam" id="PF13177">
    <property type="entry name" value="DNA_pol3_delta2"/>
    <property type="match status" value="1"/>
</dbReference>
<dbReference type="SUPFAM" id="SSF52540">
    <property type="entry name" value="P-loop containing nucleoside triphosphate hydrolases"/>
    <property type="match status" value="1"/>
</dbReference>
<evidence type="ECO:0000256" key="4">
    <source>
        <dbReference type="ARBA" id="ARBA00023242"/>
    </source>
</evidence>
<dbReference type="PANTHER" id="PTHR11669">
    <property type="entry name" value="REPLICATION FACTOR C / DNA POLYMERASE III GAMMA-TAU SUBUNIT"/>
    <property type="match status" value="1"/>
</dbReference>
<dbReference type="InterPro" id="IPR003593">
    <property type="entry name" value="AAA+_ATPase"/>
</dbReference>
<gene>
    <name evidence="6" type="ORF">HAND00432_LOCUS23814</name>
</gene>